<sequence length="124" mass="14439">MKKILNYWPYLIALIPQFIFNNYLLIVITTFLVGLTSRFYIKNKWVLVKMFLLELLTFTIIFLIVGDRIFYLDEILLNLNLSESLLVIIFPIFNALNISILFFTGYMLGTLLFGKKIATNTALS</sequence>
<name>A0ABN1J813_9FLAO</name>
<evidence type="ECO:0008006" key="4">
    <source>
        <dbReference type="Google" id="ProtNLM"/>
    </source>
</evidence>
<keyword evidence="3" id="KW-1185">Reference proteome</keyword>
<feature type="transmembrane region" description="Helical" evidence="1">
    <location>
        <begin position="12"/>
        <end position="34"/>
    </location>
</feature>
<accession>A0ABN1J813</accession>
<reference evidence="2 3" key="1">
    <citation type="journal article" date="2019" name="Int. J. Syst. Evol. Microbiol.">
        <title>The Global Catalogue of Microorganisms (GCM) 10K type strain sequencing project: providing services to taxonomists for standard genome sequencing and annotation.</title>
        <authorList>
            <consortium name="The Broad Institute Genomics Platform"/>
            <consortium name="The Broad Institute Genome Sequencing Center for Infectious Disease"/>
            <person name="Wu L."/>
            <person name="Ma J."/>
        </authorList>
    </citation>
    <scope>NUCLEOTIDE SEQUENCE [LARGE SCALE GENOMIC DNA]</scope>
    <source>
        <strain evidence="2 3">JCM 15974</strain>
    </source>
</reference>
<gene>
    <name evidence="2" type="ORF">GCM10009430_43810</name>
</gene>
<dbReference type="RefSeq" id="WP_343914386.1">
    <property type="nucleotide sequence ID" value="NZ_BAAAGE010000005.1"/>
</dbReference>
<evidence type="ECO:0000256" key="1">
    <source>
        <dbReference type="SAM" id="Phobius"/>
    </source>
</evidence>
<keyword evidence="1" id="KW-1133">Transmembrane helix</keyword>
<protein>
    <recommendedName>
        <fullName evidence="4">Lycopene cyclase domain-containing protein</fullName>
    </recommendedName>
</protein>
<dbReference type="Proteomes" id="UP001501758">
    <property type="component" value="Unassembled WGS sequence"/>
</dbReference>
<evidence type="ECO:0000313" key="3">
    <source>
        <dbReference type="Proteomes" id="UP001501758"/>
    </source>
</evidence>
<keyword evidence="1" id="KW-0812">Transmembrane</keyword>
<evidence type="ECO:0000313" key="2">
    <source>
        <dbReference type="EMBL" id="GAA0731504.1"/>
    </source>
</evidence>
<comment type="caution">
    <text evidence="2">The sequence shown here is derived from an EMBL/GenBank/DDBJ whole genome shotgun (WGS) entry which is preliminary data.</text>
</comment>
<feature type="transmembrane region" description="Helical" evidence="1">
    <location>
        <begin position="46"/>
        <end position="65"/>
    </location>
</feature>
<dbReference type="EMBL" id="BAAAGE010000005">
    <property type="protein sequence ID" value="GAA0731504.1"/>
    <property type="molecule type" value="Genomic_DNA"/>
</dbReference>
<proteinExistence type="predicted"/>
<feature type="transmembrane region" description="Helical" evidence="1">
    <location>
        <begin position="85"/>
        <end position="108"/>
    </location>
</feature>
<keyword evidence="1" id="KW-0472">Membrane</keyword>
<organism evidence="2 3">
    <name type="scientific">Aquimarina litoralis</name>
    <dbReference type="NCBI Taxonomy" id="584605"/>
    <lineage>
        <taxon>Bacteria</taxon>
        <taxon>Pseudomonadati</taxon>
        <taxon>Bacteroidota</taxon>
        <taxon>Flavobacteriia</taxon>
        <taxon>Flavobacteriales</taxon>
        <taxon>Flavobacteriaceae</taxon>
        <taxon>Aquimarina</taxon>
    </lineage>
</organism>